<dbReference type="AlphaFoldDB" id="A0A8D2D1G1"/>
<evidence type="ECO:0000313" key="2">
    <source>
        <dbReference type="Ensembl" id="ENSSVLP00005018406.1"/>
    </source>
</evidence>
<reference evidence="2" key="2">
    <citation type="submission" date="2025-09" db="UniProtKB">
        <authorList>
            <consortium name="Ensembl"/>
        </authorList>
    </citation>
    <scope>IDENTIFICATION</scope>
</reference>
<keyword evidence="3" id="KW-1185">Reference proteome</keyword>
<dbReference type="GeneTree" id="ENSGT00940000154969"/>
<dbReference type="InterPro" id="IPR012675">
    <property type="entry name" value="Beta-grasp_dom_sf"/>
</dbReference>
<protein>
    <recommendedName>
        <fullName evidence="4">Threonyl-tRNA synthetase</fullName>
    </recommendedName>
</protein>
<sequence length="119" mass="13550">MGSEEKLVDVVEEKQKEGGKKKNKEGSGDGGQAELNPWPEYINIHLELYNKLKAEHDSLLAEKAEKDSKPIKVTLPNGKQVNAESWKTTPYQIACGISHGKSLWWMFVLWTTNREWVLL</sequence>
<reference evidence="2" key="1">
    <citation type="submission" date="2025-08" db="UniProtKB">
        <authorList>
            <consortium name="Ensembl"/>
        </authorList>
    </citation>
    <scope>IDENTIFICATION</scope>
</reference>
<dbReference type="OrthoDB" id="9836459at2759"/>
<name>A0A8D2D1G1_SCIVU</name>
<dbReference type="Proteomes" id="UP000694564">
    <property type="component" value="Chromosome 10"/>
</dbReference>
<feature type="region of interest" description="Disordered" evidence="1">
    <location>
        <begin position="1"/>
        <end position="36"/>
    </location>
</feature>
<feature type="compositionally biased region" description="Basic and acidic residues" evidence="1">
    <location>
        <begin position="1"/>
        <end position="27"/>
    </location>
</feature>
<dbReference type="Gene3D" id="3.10.20.30">
    <property type="match status" value="1"/>
</dbReference>
<proteinExistence type="predicted"/>
<accession>A0A8D2D1G1</accession>
<evidence type="ECO:0000313" key="3">
    <source>
        <dbReference type="Proteomes" id="UP000694564"/>
    </source>
</evidence>
<organism evidence="2 3">
    <name type="scientific">Sciurus vulgaris</name>
    <name type="common">Eurasian red squirrel</name>
    <dbReference type="NCBI Taxonomy" id="55149"/>
    <lineage>
        <taxon>Eukaryota</taxon>
        <taxon>Metazoa</taxon>
        <taxon>Chordata</taxon>
        <taxon>Craniata</taxon>
        <taxon>Vertebrata</taxon>
        <taxon>Euteleostomi</taxon>
        <taxon>Mammalia</taxon>
        <taxon>Eutheria</taxon>
        <taxon>Euarchontoglires</taxon>
        <taxon>Glires</taxon>
        <taxon>Rodentia</taxon>
        <taxon>Sciuromorpha</taxon>
        <taxon>Sciuridae</taxon>
        <taxon>Sciurinae</taxon>
        <taxon>Sciurini</taxon>
        <taxon>Sciurus</taxon>
    </lineage>
</organism>
<evidence type="ECO:0008006" key="4">
    <source>
        <dbReference type="Google" id="ProtNLM"/>
    </source>
</evidence>
<dbReference type="Ensembl" id="ENSSVLT00005020490.1">
    <property type="protein sequence ID" value="ENSSVLP00005018406.1"/>
    <property type="gene ID" value="ENSSVLG00005014801.1"/>
</dbReference>
<evidence type="ECO:0000256" key="1">
    <source>
        <dbReference type="SAM" id="MobiDB-lite"/>
    </source>
</evidence>